<organism evidence="1">
    <name type="scientific">uncultured bacterium fosmid pJB95A1</name>
    <dbReference type="NCBI Taxonomy" id="1478075"/>
    <lineage>
        <taxon>Bacteria</taxon>
        <taxon>environmental samples</taxon>
    </lineage>
</organism>
<accession>A0A0H3U8H2</accession>
<dbReference type="AlphaFoldDB" id="A0A0H3U8H2"/>
<sequence>MDVQKVNFIGTVIGFVGLGQIQSSQEGFHAGQQFKNGEGFGDVVICSNFKSGHLACFFCLGGQHDDEGFRMLISDIAAYFETALLGNHQVQKNQVRLEFVHLLDGFVTIRSGFHDVVFQLEVVLQPQADNFFIFNN</sequence>
<reference evidence="1" key="1">
    <citation type="submission" date="2013-08" db="EMBL/GenBank/DDBJ databases">
        <title>Comparison of modified E. coli strains.</title>
        <authorList>
            <person name="Juergensen J."/>
            <person name="Bonge A."/>
            <person name="Streit W.R."/>
        </authorList>
    </citation>
    <scope>NUCLEOTIDE SEQUENCE</scope>
</reference>
<name>A0A0H3U8H2_9BACT</name>
<evidence type="ECO:0000313" key="1">
    <source>
        <dbReference type="EMBL" id="AIF26815.1"/>
    </source>
</evidence>
<protein>
    <submittedName>
        <fullName evidence="1">Uncharacterized protein</fullName>
    </submittedName>
</protein>
<dbReference type="EMBL" id="KF540247">
    <property type="protein sequence ID" value="AIF26815.1"/>
    <property type="molecule type" value="Genomic_DNA"/>
</dbReference>
<proteinExistence type="predicted"/>